<proteinExistence type="predicted"/>
<accession>A0ABY3SSC8</accession>
<evidence type="ECO:0000313" key="2">
    <source>
        <dbReference type="Proteomes" id="UP001649230"/>
    </source>
</evidence>
<dbReference type="EMBL" id="CP090978">
    <property type="protein sequence ID" value="UJF36343.1"/>
    <property type="molecule type" value="Genomic_DNA"/>
</dbReference>
<keyword evidence="2" id="KW-1185">Reference proteome</keyword>
<gene>
    <name evidence="1" type="ORF">L0M14_13225</name>
</gene>
<name>A0ABY3SSC8_9BACL</name>
<evidence type="ECO:0000313" key="1">
    <source>
        <dbReference type="EMBL" id="UJF36343.1"/>
    </source>
</evidence>
<sequence>MPVVMICTLALILLGVFVYQRVVIQQIARSAAERLSFTWDNSRKDLITGAFDPAESDGLYWRLTQDSITDLFGMLFSASPAEVKLPANTGETSGLVESKLAKASDLLPIGVTGSARYTNYIADHQVEVELVRPMSMPPYVSRLFQTDQVTGRAMSHVIDPVELIRLTDITRTYLKFVKGRISPEEAKAALQEPSTANGSAASVTIRSEREASIYLQSLVGGASQVLTTPSGKSRTIDALDSRGIAHQAFYTFTEAQLLAEQMPKDAELLQEGTRVKGVVWHFFKKSAGGRGVPSESLRNKLEQQGIVVVVHN</sequence>
<protein>
    <recommendedName>
        <fullName evidence="3">Type II secretion system protein K</fullName>
    </recommendedName>
</protein>
<evidence type="ECO:0008006" key="3">
    <source>
        <dbReference type="Google" id="ProtNLM"/>
    </source>
</evidence>
<dbReference type="Proteomes" id="UP001649230">
    <property type="component" value="Chromosome"/>
</dbReference>
<dbReference type="RefSeq" id="WP_235122893.1">
    <property type="nucleotide sequence ID" value="NZ_CP090978.1"/>
</dbReference>
<organism evidence="1 2">
    <name type="scientific">Paenibacillus hexagrammi</name>
    <dbReference type="NCBI Taxonomy" id="2908839"/>
    <lineage>
        <taxon>Bacteria</taxon>
        <taxon>Bacillati</taxon>
        <taxon>Bacillota</taxon>
        <taxon>Bacilli</taxon>
        <taxon>Bacillales</taxon>
        <taxon>Paenibacillaceae</taxon>
        <taxon>Paenibacillus</taxon>
    </lineage>
</organism>
<reference evidence="1 2" key="1">
    <citation type="journal article" date="2024" name="Int. J. Syst. Evol. Microbiol.">
        <title>Paenibacillus hexagrammi sp. nov., a novel bacterium isolated from the gut content of Hexagrammos agrammus.</title>
        <authorList>
            <person name="Jung H.K."/>
            <person name="Kim D.G."/>
            <person name="Zin H."/>
            <person name="Park J."/>
            <person name="Jung H."/>
            <person name="Kim Y.O."/>
            <person name="Kong H.J."/>
            <person name="Kim J.W."/>
            <person name="Kim Y.S."/>
        </authorList>
    </citation>
    <scope>NUCLEOTIDE SEQUENCE [LARGE SCALE GENOMIC DNA]</scope>
    <source>
        <strain evidence="1 2">YPD9-1</strain>
    </source>
</reference>